<dbReference type="InterPro" id="IPR023213">
    <property type="entry name" value="CAT-like_dom_sf"/>
</dbReference>
<evidence type="ECO:0000256" key="1">
    <source>
        <dbReference type="ARBA" id="ARBA00009861"/>
    </source>
</evidence>
<protein>
    <submittedName>
        <fullName evidence="4">Uncharacterized protein</fullName>
    </submittedName>
</protein>
<sequence length="429" mass="47700">MKVTILSKEVIIPSNATPSNLKTYKLSYIDQQIHHHHIPFILYYSYDASITTISQSKMTTKLKTSLSKTLTHFYPLAGRLTNNQNAIDCTDEGVQFSVARVECNLMTIITTPVIEELKQLVLIGSSSSSSCVEEQQVAIQVNLFDCGGIAVGVSMSHRVADACSFSSFVSHWFAIAKGPESPLTGPGLDSAVLFPPVDSYEYSGRGPPVGNPFKKLVTKRFVFSSLAIKELKHKVVKADTTLVGLNPTRVEVVTALIWKCMATVSSCKDSVAFHVVNFRRKMVPSLKDQQFGNLFQMASAVAHETTDMGYLVGKLRGSFRKIDGEYLKSLIGENGVEIARDNFREIKKYISQKGLGVFRFSSWCRFSVNESDFGWGKPVWISGTDYNNENSIMLMDSSSDDGIEAWVVLSEDKMHKLEQDTELQTFVTF</sequence>
<dbReference type="PANTHER" id="PTHR31623">
    <property type="entry name" value="F21J9.9"/>
    <property type="match status" value="1"/>
</dbReference>
<proteinExistence type="inferred from homology"/>
<evidence type="ECO:0000256" key="2">
    <source>
        <dbReference type="ARBA" id="ARBA00022679"/>
    </source>
</evidence>
<keyword evidence="3" id="KW-0012">Acyltransferase</keyword>
<reference evidence="4 5" key="1">
    <citation type="submission" date="2022-01" db="EMBL/GenBank/DDBJ databases">
        <authorList>
            <person name="Xiong W."/>
            <person name="Schranz E."/>
        </authorList>
    </citation>
    <scope>NUCLEOTIDE SEQUENCE [LARGE SCALE GENOMIC DNA]</scope>
</reference>
<dbReference type="PANTHER" id="PTHR31623:SF17">
    <property type="entry name" value="F21J9.9"/>
    <property type="match status" value="1"/>
</dbReference>
<gene>
    <name evidence="4" type="ORF">LVIROSA_LOCUS15444</name>
</gene>
<evidence type="ECO:0000313" key="4">
    <source>
        <dbReference type="EMBL" id="CAH1428519.1"/>
    </source>
</evidence>
<dbReference type="AlphaFoldDB" id="A0AAU9MQW7"/>
<evidence type="ECO:0000313" key="5">
    <source>
        <dbReference type="Proteomes" id="UP001157418"/>
    </source>
</evidence>
<keyword evidence="5" id="KW-1185">Reference proteome</keyword>
<dbReference type="Proteomes" id="UP001157418">
    <property type="component" value="Unassembled WGS sequence"/>
</dbReference>
<comment type="similarity">
    <text evidence="1">Belongs to the plant acyltransferase family.</text>
</comment>
<name>A0AAU9MQW7_9ASTR</name>
<evidence type="ECO:0000256" key="3">
    <source>
        <dbReference type="ARBA" id="ARBA00023315"/>
    </source>
</evidence>
<dbReference type="GO" id="GO:0016746">
    <property type="term" value="F:acyltransferase activity"/>
    <property type="evidence" value="ECO:0007669"/>
    <property type="project" value="UniProtKB-KW"/>
</dbReference>
<dbReference type="Pfam" id="PF02458">
    <property type="entry name" value="Transferase"/>
    <property type="match status" value="1"/>
</dbReference>
<comment type="caution">
    <text evidence="4">The sequence shown here is derived from an EMBL/GenBank/DDBJ whole genome shotgun (WGS) entry which is preliminary data.</text>
</comment>
<keyword evidence="2" id="KW-0808">Transferase</keyword>
<organism evidence="4 5">
    <name type="scientific">Lactuca virosa</name>
    <dbReference type="NCBI Taxonomy" id="75947"/>
    <lineage>
        <taxon>Eukaryota</taxon>
        <taxon>Viridiplantae</taxon>
        <taxon>Streptophyta</taxon>
        <taxon>Embryophyta</taxon>
        <taxon>Tracheophyta</taxon>
        <taxon>Spermatophyta</taxon>
        <taxon>Magnoliopsida</taxon>
        <taxon>eudicotyledons</taxon>
        <taxon>Gunneridae</taxon>
        <taxon>Pentapetalae</taxon>
        <taxon>asterids</taxon>
        <taxon>campanulids</taxon>
        <taxon>Asterales</taxon>
        <taxon>Asteraceae</taxon>
        <taxon>Cichorioideae</taxon>
        <taxon>Cichorieae</taxon>
        <taxon>Lactucinae</taxon>
        <taxon>Lactuca</taxon>
    </lineage>
</organism>
<accession>A0AAU9MQW7</accession>
<dbReference type="EMBL" id="CAKMRJ010002223">
    <property type="protein sequence ID" value="CAH1428519.1"/>
    <property type="molecule type" value="Genomic_DNA"/>
</dbReference>
<dbReference type="Gene3D" id="3.30.559.10">
    <property type="entry name" value="Chloramphenicol acetyltransferase-like domain"/>
    <property type="match status" value="2"/>
</dbReference>